<dbReference type="GO" id="GO:0003676">
    <property type="term" value="F:nucleic acid binding"/>
    <property type="evidence" value="ECO:0007669"/>
    <property type="project" value="InterPro"/>
</dbReference>
<name>A0A9Q3CSW4_9BASI</name>
<sequence length="156" mass="17927">MIQSLEDMIKIFCAYSLELQDSDGLTYDWCTLIPELELNYMISIHSSTGKTPVMLEKGWNPQVPVATLKKDLVDINTTASRFKLLLDEVRHDEKKNMTDAFEYAKQKWDKSNKIPERTVGDLIPVSTLALNDIKGLKKFKYSFERTFIMKALNGTN</sequence>
<organism evidence="1 2">
    <name type="scientific">Austropuccinia psidii MF-1</name>
    <dbReference type="NCBI Taxonomy" id="1389203"/>
    <lineage>
        <taxon>Eukaryota</taxon>
        <taxon>Fungi</taxon>
        <taxon>Dikarya</taxon>
        <taxon>Basidiomycota</taxon>
        <taxon>Pucciniomycotina</taxon>
        <taxon>Pucciniomycetes</taxon>
        <taxon>Pucciniales</taxon>
        <taxon>Sphaerophragmiaceae</taxon>
        <taxon>Austropuccinia</taxon>
    </lineage>
</organism>
<dbReference type="OrthoDB" id="3268967at2759"/>
<dbReference type="Proteomes" id="UP000765509">
    <property type="component" value="Unassembled WGS sequence"/>
</dbReference>
<comment type="caution">
    <text evidence="1">The sequence shown here is derived from an EMBL/GenBank/DDBJ whole genome shotgun (WGS) entry which is preliminary data.</text>
</comment>
<evidence type="ECO:0000313" key="2">
    <source>
        <dbReference type="Proteomes" id="UP000765509"/>
    </source>
</evidence>
<dbReference type="Gene3D" id="3.30.420.10">
    <property type="entry name" value="Ribonuclease H-like superfamily/Ribonuclease H"/>
    <property type="match status" value="1"/>
</dbReference>
<dbReference type="AlphaFoldDB" id="A0A9Q3CSW4"/>
<evidence type="ECO:0000313" key="1">
    <source>
        <dbReference type="EMBL" id="MBW0489217.1"/>
    </source>
</evidence>
<protein>
    <submittedName>
        <fullName evidence="1">Uncharacterized protein</fullName>
    </submittedName>
</protein>
<keyword evidence="2" id="KW-1185">Reference proteome</keyword>
<gene>
    <name evidence="1" type="ORF">O181_028932</name>
</gene>
<accession>A0A9Q3CSW4</accession>
<proteinExistence type="predicted"/>
<dbReference type="EMBL" id="AVOT02009970">
    <property type="protein sequence ID" value="MBW0489217.1"/>
    <property type="molecule type" value="Genomic_DNA"/>
</dbReference>
<dbReference type="InterPro" id="IPR036397">
    <property type="entry name" value="RNaseH_sf"/>
</dbReference>
<reference evidence="1" key="1">
    <citation type="submission" date="2021-03" db="EMBL/GenBank/DDBJ databases">
        <title>Draft genome sequence of rust myrtle Austropuccinia psidii MF-1, a brazilian biotype.</title>
        <authorList>
            <person name="Quecine M.C."/>
            <person name="Pachon D.M.R."/>
            <person name="Bonatelli M.L."/>
            <person name="Correr F.H."/>
            <person name="Franceschini L.M."/>
            <person name="Leite T.F."/>
            <person name="Margarido G.R.A."/>
            <person name="Almeida C.A."/>
            <person name="Ferrarezi J.A."/>
            <person name="Labate C.A."/>
        </authorList>
    </citation>
    <scope>NUCLEOTIDE SEQUENCE</scope>
    <source>
        <strain evidence="1">MF-1</strain>
    </source>
</reference>